<gene>
    <name evidence="2" type="primary">PowCR01_000050500</name>
    <name evidence="2" type="ORF">POWCR01_000050500</name>
</gene>
<evidence type="ECO:0000313" key="2">
    <source>
        <dbReference type="EMBL" id="SBT72740.1"/>
    </source>
</evidence>
<dbReference type="OrthoDB" id="382545at2759"/>
<protein>
    <submittedName>
        <fullName evidence="2">Plasmodium vivax Vir protein, putative</fullName>
    </submittedName>
</protein>
<organism evidence="2 3">
    <name type="scientific">Plasmodium ovale</name>
    <name type="common">malaria parasite P. ovale</name>
    <dbReference type="NCBI Taxonomy" id="36330"/>
    <lineage>
        <taxon>Eukaryota</taxon>
        <taxon>Sar</taxon>
        <taxon>Alveolata</taxon>
        <taxon>Apicomplexa</taxon>
        <taxon>Aconoidasida</taxon>
        <taxon>Haemosporida</taxon>
        <taxon>Plasmodiidae</taxon>
        <taxon>Plasmodium</taxon>
        <taxon>Plasmodium (Plasmodium)</taxon>
    </lineage>
</organism>
<keyword evidence="1" id="KW-1133">Transmembrane helix</keyword>
<dbReference type="InterPro" id="IPR008780">
    <property type="entry name" value="Plasmodium_Vir"/>
</dbReference>
<dbReference type="Pfam" id="PF05795">
    <property type="entry name" value="Plasmodium_Vir"/>
    <property type="match status" value="1"/>
</dbReference>
<dbReference type="VEuPathDB" id="PlasmoDB:PocGH01_00099100"/>
<proteinExistence type="predicted"/>
<dbReference type="VEuPathDB" id="PlasmoDB:POWCR01_000050500"/>
<accession>A0A1C3KGD2</accession>
<dbReference type="Proteomes" id="UP000243200">
    <property type="component" value="Unassembled WGS sequence"/>
</dbReference>
<feature type="transmembrane region" description="Helical" evidence="1">
    <location>
        <begin position="216"/>
        <end position="238"/>
    </location>
</feature>
<name>A0A1C3KGD2_PLAOA</name>
<reference evidence="2 3" key="1">
    <citation type="submission" date="2016-06" db="EMBL/GenBank/DDBJ databases">
        <authorList>
            <consortium name="Pathogen Informatics"/>
        </authorList>
    </citation>
    <scope>NUCLEOTIDE SEQUENCE [LARGE SCALE GENOMIC DNA]</scope>
</reference>
<keyword evidence="1" id="KW-0472">Membrane</keyword>
<dbReference type="EMBL" id="FLRJ01000127">
    <property type="protein sequence ID" value="SBT72740.1"/>
    <property type="molecule type" value="Genomic_DNA"/>
</dbReference>
<dbReference type="AlphaFoldDB" id="A0A1C3KGD2"/>
<evidence type="ECO:0000256" key="1">
    <source>
        <dbReference type="SAM" id="Phobius"/>
    </source>
</evidence>
<sequence length="294" mass="34089">MQDTLDYDFLCLLNSYKKIFDREIDGESDLLSGMCTSNSTEIFKRDDPAFKECANSVKYLTSLKQLDNNMLNVFDGCKYLSYRLYTALMKNNQSSYTTVHFYTTINDKIDDGLNICDGVIEDLSADIFDKLHKLIELYEKFNKIGKEFTSTGDKCNCAKECANLYKDYIPICHNGDDDNFCVALEKFRGQYNYYMLTETCNNDVPKILPSTRNYNLLGIISVPFVLILVISFILFTLYKFTPFGAYISPIIRKKKRMWNNINNDSDQLFNNPEIDNINSQMRQYTIAYNSSHNN</sequence>
<keyword evidence="1" id="KW-0812">Transmembrane</keyword>
<evidence type="ECO:0000313" key="3">
    <source>
        <dbReference type="Proteomes" id="UP000243200"/>
    </source>
</evidence>